<organism evidence="1 2">
    <name type="scientific">Naganishia friedmannii</name>
    <dbReference type="NCBI Taxonomy" id="89922"/>
    <lineage>
        <taxon>Eukaryota</taxon>
        <taxon>Fungi</taxon>
        <taxon>Dikarya</taxon>
        <taxon>Basidiomycota</taxon>
        <taxon>Agaricomycotina</taxon>
        <taxon>Tremellomycetes</taxon>
        <taxon>Filobasidiales</taxon>
        <taxon>Filobasidiaceae</taxon>
        <taxon>Naganishia</taxon>
    </lineage>
</organism>
<dbReference type="EMBL" id="JASBWT010000021">
    <property type="protein sequence ID" value="KAJ9095586.1"/>
    <property type="molecule type" value="Genomic_DNA"/>
</dbReference>
<dbReference type="Proteomes" id="UP001227268">
    <property type="component" value="Unassembled WGS sequence"/>
</dbReference>
<evidence type="ECO:0000313" key="1">
    <source>
        <dbReference type="EMBL" id="KAJ9095586.1"/>
    </source>
</evidence>
<protein>
    <submittedName>
        <fullName evidence="1">Uncharacterized protein</fullName>
    </submittedName>
</protein>
<accession>A0ACC2V944</accession>
<reference evidence="1" key="1">
    <citation type="submission" date="2023-04" db="EMBL/GenBank/DDBJ databases">
        <title>Draft Genome sequencing of Naganishia species isolated from polar environments using Oxford Nanopore Technology.</title>
        <authorList>
            <person name="Leo P."/>
            <person name="Venkateswaran K."/>
        </authorList>
    </citation>
    <scope>NUCLEOTIDE SEQUENCE</scope>
    <source>
        <strain evidence="1">MNA-CCFEE 5423</strain>
    </source>
</reference>
<keyword evidence="2" id="KW-1185">Reference proteome</keyword>
<comment type="caution">
    <text evidence="1">The sequence shown here is derived from an EMBL/GenBank/DDBJ whole genome shotgun (WGS) entry which is preliminary data.</text>
</comment>
<evidence type="ECO:0000313" key="2">
    <source>
        <dbReference type="Proteomes" id="UP001227268"/>
    </source>
</evidence>
<name>A0ACC2V944_9TREE</name>
<gene>
    <name evidence="1" type="ORF">QFC21_005457</name>
</gene>
<sequence length="108" mass="11995">MSENNAGAIDPATGSTLSHHNPAGNTAFEHGKEGAHNRIDSKDERSIANNLKDAERIEKREKQAEEEASHKRPTDEARSHGNEPSRGAKIDEQLELEEEAELRRKGKM</sequence>
<proteinExistence type="predicted"/>